<dbReference type="EMBL" id="UINC01004359">
    <property type="protein sequence ID" value="SVA13746.1"/>
    <property type="molecule type" value="Genomic_DNA"/>
</dbReference>
<sequence length="39" mass="4577">VISFLPDVPHEHVDHSGEHNIWNDRLKELIGREQNARSM</sequence>
<accession>A0A381TC70</accession>
<organism evidence="1">
    <name type="scientific">marine metagenome</name>
    <dbReference type="NCBI Taxonomy" id="408172"/>
    <lineage>
        <taxon>unclassified sequences</taxon>
        <taxon>metagenomes</taxon>
        <taxon>ecological metagenomes</taxon>
    </lineage>
</organism>
<evidence type="ECO:0000313" key="1">
    <source>
        <dbReference type="EMBL" id="SVA13746.1"/>
    </source>
</evidence>
<feature type="non-terminal residue" evidence="1">
    <location>
        <position position="1"/>
    </location>
</feature>
<name>A0A381TC70_9ZZZZ</name>
<reference evidence="1" key="1">
    <citation type="submission" date="2018-05" db="EMBL/GenBank/DDBJ databases">
        <authorList>
            <person name="Lanie J.A."/>
            <person name="Ng W.-L."/>
            <person name="Kazmierczak K.M."/>
            <person name="Andrzejewski T.M."/>
            <person name="Davidsen T.M."/>
            <person name="Wayne K.J."/>
            <person name="Tettelin H."/>
            <person name="Glass J.I."/>
            <person name="Rusch D."/>
            <person name="Podicherti R."/>
            <person name="Tsui H.-C.T."/>
            <person name="Winkler M.E."/>
        </authorList>
    </citation>
    <scope>NUCLEOTIDE SEQUENCE</scope>
</reference>
<proteinExistence type="predicted"/>
<protein>
    <submittedName>
        <fullName evidence="1">Uncharacterized protein</fullName>
    </submittedName>
</protein>
<gene>
    <name evidence="1" type="ORF">METZ01_LOCUS66600</name>
</gene>
<dbReference type="AlphaFoldDB" id="A0A381TC70"/>